<accession>A0A0M0JB22</accession>
<dbReference type="InterPro" id="IPR043151">
    <property type="entry name" value="BAH_sf"/>
</dbReference>
<feature type="domain" description="BAH" evidence="3">
    <location>
        <begin position="185"/>
        <end position="323"/>
    </location>
</feature>
<proteinExistence type="predicted"/>
<feature type="region of interest" description="Disordered" evidence="2">
    <location>
        <begin position="82"/>
        <end position="172"/>
    </location>
</feature>
<dbReference type="Gene3D" id="2.30.30.490">
    <property type="match status" value="1"/>
</dbReference>
<gene>
    <name evidence="5" type="ORF">Ctob_002976</name>
</gene>
<sequence>MAEVEDATTENQLPSPSLLTLERLREGLETLLQTESWDVLTLKVVLSRLEQQLLPQQPPGTLKPYKKGIKAEVDTLMKRMLTGDSKSPAPDPPAPAEAAQKDDAQPAMKRQRVSSASEPIEPTFKEDAEQVMQEDAAAEKEALVDDEEQENEAPRKKRRPKAEEDEEVDGDDGKMFYRQMFKGETELRVGQDVYLDTNGSEPYVARLQEIFVYSFAPKEVYFNARWYYRAPDCTEYARLAGAPSDYEVLFEGEPLQAQPKELLFSMHMDENHADCILRACSVHMLQTEEEPAADVWDRVADSTHEYIAWRAYDNKKVYALTELPSKRLQEAATMEWNRGPKELSKALKEPSRAKKALEVIEPMGPLQMDELAAIWLPRKHLEIWEAQQPNTTFRKVAQGCLIRGSQLINGARSFYAAYVLEVKRSPRPYKLGQRVTDAALRVRTATGDRLVDLSALSNQPVTESELSRFKVPLDPDVVRRKVRSLQRAMEDDQHLFDAEDLRMKQEQEERLRVQREEQERAREAEEREAERKERERDEVRRRAAANKGGEPQEAWWLSYQNTGDDKQREIHKLKSRLARFRKIAANSAAEGERKNAEKLALQAEAKLETLLRKEEAE</sequence>
<dbReference type="Gene3D" id="3.90.70.200">
    <property type="entry name" value="Plus-3 domain"/>
    <property type="match status" value="1"/>
</dbReference>
<evidence type="ECO:0000313" key="6">
    <source>
        <dbReference type="Proteomes" id="UP000037460"/>
    </source>
</evidence>
<organism evidence="5 6">
    <name type="scientific">Chrysochromulina tobinii</name>
    <dbReference type="NCBI Taxonomy" id="1460289"/>
    <lineage>
        <taxon>Eukaryota</taxon>
        <taxon>Haptista</taxon>
        <taxon>Haptophyta</taxon>
        <taxon>Prymnesiophyceae</taxon>
        <taxon>Prymnesiales</taxon>
        <taxon>Chrysochromulinaceae</taxon>
        <taxon>Chrysochromulina</taxon>
    </lineage>
</organism>
<dbReference type="SMART" id="SM00719">
    <property type="entry name" value="Plus3"/>
    <property type="match status" value="1"/>
</dbReference>
<dbReference type="InterPro" id="IPR050390">
    <property type="entry name" value="C5-Methyltransferase"/>
</dbReference>
<dbReference type="PROSITE" id="PS51038">
    <property type="entry name" value="BAH"/>
    <property type="match status" value="1"/>
</dbReference>
<dbReference type="PANTHER" id="PTHR10629">
    <property type="entry name" value="CYTOSINE-SPECIFIC METHYLTRANSFERASE"/>
    <property type="match status" value="1"/>
</dbReference>
<reference evidence="6" key="1">
    <citation type="journal article" date="2015" name="PLoS Genet.">
        <title>Genome Sequence and Transcriptome Analyses of Chrysochromulina tobin: Metabolic Tools for Enhanced Algal Fitness in the Prominent Order Prymnesiales (Haptophyceae).</title>
        <authorList>
            <person name="Hovde B.T."/>
            <person name="Deodato C.R."/>
            <person name="Hunsperger H.M."/>
            <person name="Ryken S.A."/>
            <person name="Yost W."/>
            <person name="Jha R.K."/>
            <person name="Patterson J."/>
            <person name="Monnat R.J. Jr."/>
            <person name="Barlow S.B."/>
            <person name="Starkenburg S.R."/>
            <person name="Cattolico R.A."/>
        </authorList>
    </citation>
    <scope>NUCLEOTIDE SEQUENCE</scope>
    <source>
        <strain evidence="6">CCMP291</strain>
    </source>
</reference>
<feature type="region of interest" description="Disordered" evidence="2">
    <location>
        <begin position="507"/>
        <end position="552"/>
    </location>
</feature>
<feature type="coiled-coil region" evidence="1">
    <location>
        <begin position="586"/>
        <end position="613"/>
    </location>
</feature>
<dbReference type="CDD" id="cd04370">
    <property type="entry name" value="BAH"/>
    <property type="match status" value="1"/>
</dbReference>
<keyword evidence="1" id="KW-0175">Coiled coil</keyword>
<dbReference type="Proteomes" id="UP000037460">
    <property type="component" value="Unassembled WGS sequence"/>
</dbReference>
<dbReference type="PANTHER" id="PTHR10629:SF52">
    <property type="entry name" value="DNA (CYTOSINE-5)-METHYLTRANSFERASE 1"/>
    <property type="match status" value="1"/>
</dbReference>
<dbReference type="Pfam" id="PF03126">
    <property type="entry name" value="Plus-3"/>
    <property type="match status" value="1"/>
</dbReference>
<feature type="domain" description="Plus3" evidence="4">
    <location>
        <begin position="365"/>
        <end position="500"/>
    </location>
</feature>
<dbReference type="AlphaFoldDB" id="A0A0M0JB22"/>
<feature type="compositionally biased region" description="Basic and acidic residues" evidence="2">
    <location>
        <begin position="507"/>
        <end position="541"/>
    </location>
</feature>
<evidence type="ECO:0000259" key="4">
    <source>
        <dbReference type="PROSITE" id="PS51360"/>
    </source>
</evidence>
<dbReference type="OrthoDB" id="166375at2759"/>
<protein>
    <recommendedName>
        <fullName evidence="7">BAH domain-containing protein</fullName>
    </recommendedName>
</protein>
<evidence type="ECO:0000313" key="5">
    <source>
        <dbReference type="EMBL" id="KOO23794.1"/>
    </source>
</evidence>
<dbReference type="InterPro" id="IPR004343">
    <property type="entry name" value="Plus-3_dom"/>
</dbReference>
<evidence type="ECO:0000259" key="3">
    <source>
        <dbReference type="PROSITE" id="PS51038"/>
    </source>
</evidence>
<dbReference type="GO" id="GO:0003682">
    <property type="term" value="F:chromatin binding"/>
    <property type="evidence" value="ECO:0007669"/>
    <property type="project" value="InterPro"/>
</dbReference>
<dbReference type="GO" id="GO:0044027">
    <property type="term" value="P:negative regulation of gene expression via chromosomal CpG island methylation"/>
    <property type="evidence" value="ECO:0007669"/>
    <property type="project" value="TreeGrafter"/>
</dbReference>
<dbReference type="InterPro" id="IPR036128">
    <property type="entry name" value="Plus3-like_sf"/>
</dbReference>
<evidence type="ECO:0000256" key="1">
    <source>
        <dbReference type="SAM" id="Coils"/>
    </source>
</evidence>
<dbReference type="InterPro" id="IPR001025">
    <property type="entry name" value="BAH_dom"/>
</dbReference>
<comment type="caution">
    <text evidence="5">The sequence shown here is derived from an EMBL/GenBank/DDBJ whole genome shotgun (WGS) entry which is preliminary data.</text>
</comment>
<dbReference type="GO" id="GO:0003677">
    <property type="term" value="F:DNA binding"/>
    <property type="evidence" value="ECO:0007669"/>
    <property type="project" value="InterPro"/>
</dbReference>
<evidence type="ECO:0008006" key="7">
    <source>
        <dbReference type="Google" id="ProtNLM"/>
    </source>
</evidence>
<dbReference type="Pfam" id="PF01426">
    <property type="entry name" value="BAH"/>
    <property type="match status" value="1"/>
</dbReference>
<dbReference type="SMART" id="SM00439">
    <property type="entry name" value="BAH"/>
    <property type="match status" value="1"/>
</dbReference>
<evidence type="ECO:0000256" key="2">
    <source>
        <dbReference type="SAM" id="MobiDB-lite"/>
    </source>
</evidence>
<keyword evidence="6" id="KW-1185">Reference proteome</keyword>
<dbReference type="SUPFAM" id="SSF159042">
    <property type="entry name" value="Plus3-like"/>
    <property type="match status" value="1"/>
</dbReference>
<dbReference type="GO" id="GO:0003886">
    <property type="term" value="F:DNA (cytosine-5-)-methyltransferase activity"/>
    <property type="evidence" value="ECO:0007669"/>
    <property type="project" value="TreeGrafter"/>
</dbReference>
<dbReference type="EMBL" id="JWZX01003156">
    <property type="protein sequence ID" value="KOO23794.1"/>
    <property type="molecule type" value="Genomic_DNA"/>
</dbReference>
<name>A0A0M0JB22_9EUKA</name>
<dbReference type="PROSITE" id="PS51360">
    <property type="entry name" value="PLUS3"/>
    <property type="match status" value="1"/>
</dbReference>